<dbReference type="RefSeq" id="WP_125557835.1">
    <property type="nucleotide sequence ID" value="NZ_JAUSUM010000001.1"/>
</dbReference>
<protein>
    <submittedName>
        <fullName evidence="2">Uncharacterized protein</fullName>
    </submittedName>
</protein>
<keyword evidence="3" id="KW-1185">Reference proteome</keyword>
<evidence type="ECO:0000313" key="3">
    <source>
        <dbReference type="Proteomes" id="UP000275076"/>
    </source>
</evidence>
<organism evidence="2 3">
    <name type="scientific">Salibacterium salarium</name>
    <dbReference type="NCBI Taxonomy" id="284579"/>
    <lineage>
        <taxon>Bacteria</taxon>
        <taxon>Bacillati</taxon>
        <taxon>Bacillota</taxon>
        <taxon>Bacilli</taxon>
        <taxon>Bacillales</taxon>
        <taxon>Bacillaceae</taxon>
    </lineage>
</organism>
<dbReference type="EMBL" id="RBVX01000020">
    <property type="protein sequence ID" value="RSL31821.1"/>
    <property type="molecule type" value="Genomic_DNA"/>
</dbReference>
<comment type="caution">
    <text evidence="2">The sequence shown here is derived from an EMBL/GenBank/DDBJ whole genome shotgun (WGS) entry which is preliminary data.</text>
</comment>
<sequence>MPILILFWALAIASIIGMIKWKKPLLLTVPFAAMGLYLLVQVIMVPLPFWETVQMIFGLR</sequence>
<keyword evidence="1" id="KW-0812">Transmembrane</keyword>
<evidence type="ECO:0000256" key="1">
    <source>
        <dbReference type="SAM" id="Phobius"/>
    </source>
</evidence>
<proteinExistence type="predicted"/>
<dbReference type="AlphaFoldDB" id="A0A428N071"/>
<gene>
    <name evidence="2" type="ORF">D7Z54_18660</name>
</gene>
<reference evidence="2 3" key="1">
    <citation type="submission" date="2018-10" db="EMBL/GenBank/DDBJ databases">
        <title>Draft genome sequence of Bacillus salarius IM0101, isolated from a hypersaline soil in Inner Mongolia, China.</title>
        <authorList>
            <person name="Yamprayoonswat W."/>
            <person name="Boonvisut S."/>
            <person name="Jumpathong W."/>
            <person name="Sittihan S."/>
            <person name="Ruangsuj P."/>
            <person name="Wanthongcharoen S."/>
            <person name="Thongpramul N."/>
            <person name="Pimmason S."/>
            <person name="Yu B."/>
            <person name="Yasawong M."/>
        </authorList>
    </citation>
    <scope>NUCLEOTIDE SEQUENCE [LARGE SCALE GENOMIC DNA]</scope>
    <source>
        <strain evidence="2 3">IM0101</strain>
    </source>
</reference>
<evidence type="ECO:0000313" key="2">
    <source>
        <dbReference type="EMBL" id="RSL31821.1"/>
    </source>
</evidence>
<keyword evidence="1" id="KW-1133">Transmembrane helix</keyword>
<name>A0A428N071_9BACI</name>
<keyword evidence="1" id="KW-0472">Membrane</keyword>
<feature type="transmembrane region" description="Helical" evidence="1">
    <location>
        <begin position="27"/>
        <end position="50"/>
    </location>
</feature>
<accession>A0A428N071</accession>
<dbReference type="Proteomes" id="UP000275076">
    <property type="component" value="Unassembled WGS sequence"/>
</dbReference>
<dbReference type="OrthoDB" id="2696663at2"/>